<dbReference type="InterPro" id="IPR036661">
    <property type="entry name" value="Luciferase-like_sf"/>
</dbReference>
<reference evidence="7" key="1">
    <citation type="submission" date="2018-12" db="EMBL/GenBank/DDBJ databases">
        <title>Tengunoibacter tsumagoiensis gen. nov., sp. nov., Dictyobacter kobayashii sp. nov., D. alpinus sp. nov., and D. joshuensis sp. nov. and description of Dictyobacteraceae fam. nov. within the order Ktedonobacterales isolated from Tengu-no-mugimeshi.</title>
        <authorList>
            <person name="Wang C.M."/>
            <person name="Zheng Y."/>
            <person name="Sakai Y."/>
            <person name="Toyoda A."/>
            <person name="Minakuchi Y."/>
            <person name="Abe K."/>
            <person name="Yokota A."/>
            <person name="Yabe S."/>
        </authorList>
    </citation>
    <scope>NUCLEOTIDE SEQUENCE [LARGE SCALE GENOMIC DNA]</scope>
    <source>
        <strain evidence="7">Uno3</strain>
    </source>
</reference>
<evidence type="ECO:0000256" key="2">
    <source>
        <dbReference type="ARBA" id="ARBA00022643"/>
    </source>
</evidence>
<keyword evidence="1" id="KW-0285">Flavoprotein</keyword>
<feature type="domain" description="Luciferase-like" evidence="5">
    <location>
        <begin position="13"/>
        <end position="209"/>
    </location>
</feature>
<sequence>MVKIRPFRFSCISNGARSREELITQAKKSEEVGVSTFLMTDHFDEASSFGIVGDPISTLMAVADATSLRIGSHVFCNDFYHPAVLYRQVAMLDQLSEGRFQFGLGCGYLAEDYKQAGLPFDRVGVRIARFEESVKLYKAYFQTDKLYFAGQHYTLDGLDVVVKSVQKPYPPLYLGGGGKRILSFAAREADVIGLAAKNNEHGLNWTSSLYEYNDEKLTWIREAAGERFEHIELSNTIFIAVVTNDREHVAYGVGQKLGLTPEQTLQCNHVLIGTIDQMVEELYYRREHFGFSSIEFRVADIGAVAPVIGQLAGR</sequence>
<evidence type="ECO:0000256" key="4">
    <source>
        <dbReference type="ARBA" id="ARBA00023033"/>
    </source>
</evidence>
<dbReference type="GO" id="GO:0008726">
    <property type="term" value="F:alkanesulfonate monooxygenase activity"/>
    <property type="evidence" value="ECO:0007669"/>
    <property type="project" value="TreeGrafter"/>
</dbReference>
<proteinExistence type="predicted"/>
<dbReference type="NCBIfam" id="TIGR03621">
    <property type="entry name" value="F420_MSMEG_2516"/>
    <property type="match status" value="1"/>
</dbReference>
<accession>A0A402A9Z5</accession>
<protein>
    <submittedName>
        <fullName evidence="6">LLM class F420-dependent oxidoreductase</fullName>
    </submittedName>
</protein>
<evidence type="ECO:0000313" key="6">
    <source>
        <dbReference type="EMBL" id="GCE16004.1"/>
    </source>
</evidence>
<keyword evidence="7" id="KW-1185">Reference proteome</keyword>
<dbReference type="Pfam" id="PF00296">
    <property type="entry name" value="Bac_luciferase"/>
    <property type="match status" value="1"/>
</dbReference>
<dbReference type="SUPFAM" id="SSF51679">
    <property type="entry name" value="Bacterial luciferase-like"/>
    <property type="match status" value="1"/>
</dbReference>
<dbReference type="InterPro" id="IPR050172">
    <property type="entry name" value="SsuD_RutA_monooxygenase"/>
</dbReference>
<keyword evidence="4" id="KW-0503">Monooxygenase</keyword>
<organism evidence="6 7">
    <name type="scientific">Tengunoibacter tsumagoiensis</name>
    <dbReference type="NCBI Taxonomy" id="2014871"/>
    <lineage>
        <taxon>Bacteria</taxon>
        <taxon>Bacillati</taxon>
        <taxon>Chloroflexota</taxon>
        <taxon>Ktedonobacteria</taxon>
        <taxon>Ktedonobacterales</taxon>
        <taxon>Dictyobacteraceae</taxon>
        <taxon>Tengunoibacter</taxon>
    </lineage>
</organism>
<dbReference type="Gene3D" id="3.20.20.30">
    <property type="entry name" value="Luciferase-like domain"/>
    <property type="match status" value="1"/>
</dbReference>
<dbReference type="RefSeq" id="WP_161975856.1">
    <property type="nucleotide sequence ID" value="NZ_BIFR01000002.1"/>
</dbReference>
<evidence type="ECO:0000256" key="3">
    <source>
        <dbReference type="ARBA" id="ARBA00023002"/>
    </source>
</evidence>
<dbReference type="InterPro" id="IPR011251">
    <property type="entry name" value="Luciferase-like_dom"/>
</dbReference>
<keyword evidence="2" id="KW-0288">FMN</keyword>
<evidence type="ECO:0000256" key="1">
    <source>
        <dbReference type="ARBA" id="ARBA00022630"/>
    </source>
</evidence>
<dbReference type="GO" id="GO:0046306">
    <property type="term" value="P:alkanesulfonate catabolic process"/>
    <property type="evidence" value="ECO:0007669"/>
    <property type="project" value="TreeGrafter"/>
</dbReference>
<dbReference type="Proteomes" id="UP000287352">
    <property type="component" value="Unassembled WGS sequence"/>
</dbReference>
<keyword evidence="3" id="KW-0560">Oxidoreductase</keyword>
<dbReference type="PANTHER" id="PTHR42847">
    <property type="entry name" value="ALKANESULFONATE MONOOXYGENASE"/>
    <property type="match status" value="1"/>
</dbReference>
<comment type="caution">
    <text evidence="6">The sequence shown here is derived from an EMBL/GenBank/DDBJ whole genome shotgun (WGS) entry which is preliminary data.</text>
</comment>
<dbReference type="AlphaFoldDB" id="A0A402A9Z5"/>
<evidence type="ECO:0000313" key="7">
    <source>
        <dbReference type="Proteomes" id="UP000287352"/>
    </source>
</evidence>
<name>A0A402A9Z5_9CHLR</name>
<dbReference type="EMBL" id="BIFR01000002">
    <property type="protein sequence ID" value="GCE16004.1"/>
    <property type="molecule type" value="Genomic_DNA"/>
</dbReference>
<evidence type="ECO:0000259" key="5">
    <source>
        <dbReference type="Pfam" id="PF00296"/>
    </source>
</evidence>
<dbReference type="InterPro" id="IPR019923">
    <property type="entry name" value="Lucif-like_OxRdtase_MSMEG_2516"/>
</dbReference>
<dbReference type="PANTHER" id="PTHR42847:SF8">
    <property type="entry name" value="CONSERVED PROTEIN"/>
    <property type="match status" value="1"/>
</dbReference>
<gene>
    <name evidence="6" type="ORF">KTT_58630</name>
</gene>